<dbReference type="AlphaFoldDB" id="A0A645F8E1"/>
<protein>
    <submittedName>
        <fullName evidence="2">Uncharacterized protein</fullName>
    </submittedName>
</protein>
<proteinExistence type="predicted"/>
<reference evidence="2" key="1">
    <citation type="submission" date="2019-08" db="EMBL/GenBank/DDBJ databases">
        <authorList>
            <person name="Kucharzyk K."/>
            <person name="Murdoch R.W."/>
            <person name="Higgins S."/>
            <person name="Loffler F."/>
        </authorList>
    </citation>
    <scope>NUCLEOTIDE SEQUENCE</scope>
</reference>
<feature type="region of interest" description="Disordered" evidence="1">
    <location>
        <begin position="13"/>
        <end position="144"/>
    </location>
</feature>
<dbReference type="EMBL" id="VSSQ01055713">
    <property type="protein sequence ID" value="MPN09599.1"/>
    <property type="molecule type" value="Genomic_DNA"/>
</dbReference>
<organism evidence="2">
    <name type="scientific">bioreactor metagenome</name>
    <dbReference type="NCBI Taxonomy" id="1076179"/>
    <lineage>
        <taxon>unclassified sequences</taxon>
        <taxon>metagenomes</taxon>
        <taxon>ecological metagenomes</taxon>
    </lineage>
</organism>
<gene>
    <name evidence="2" type="ORF">SDC9_156890</name>
</gene>
<sequence length="144" mass="16107">MLRLQQNENIAIDEVHQLGHQGGHAHPAQSRNNAVHRGAEAEKKKAADRPEGSGKEQDSGALAFGGDAQVARAEGYIQETRGSGRKAKRHSHGAKQQKGRRQSQQRQIIAQGHPAPSHRNRRHAQRHKQRHRQRICRHAQQAAH</sequence>
<name>A0A645F8E1_9ZZZZ</name>
<feature type="compositionally biased region" description="Basic residues" evidence="1">
    <location>
        <begin position="116"/>
        <end position="137"/>
    </location>
</feature>
<evidence type="ECO:0000256" key="1">
    <source>
        <dbReference type="SAM" id="MobiDB-lite"/>
    </source>
</evidence>
<evidence type="ECO:0000313" key="2">
    <source>
        <dbReference type="EMBL" id="MPN09599.1"/>
    </source>
</evidence>
<feature type="compositionally biased region" description="Basic and acidic residues" evidence="1">
    <location>
        <begin position="37"/>
        <end position="58"/>
    </location>
</feature>
<feature type="compositionally biased region" description="Basic residues" evidence="1">
    <location>
        <begin position="83"/>
        <end position="103"/>
    </location>
</feature>
<accession>A0A645F8E1</accession>
<comment type="caution">
    <text evidence="2">The sequence shown here is derived from an EMBL/GenBank/DDBJ whole genome shotgun (WGS) entry which is preliminary data.</text>
</comment>